<dbReference type="GeneID" id="24597906"/>
<evidence type="ECO:0000256" key="1">
    <source>
        <dbReference type="SAM" id="MobiDB-lite"/>
    </source>
</evidence>
<proteinExistence type="predicted"/>
<evidence type="ECO:0000313" key="3">
    <source>
        <dbReference type="Proteomes" id="UP000471633"/>
    </source>
</evidence>
<accession>A0A922S4S8</accession>
<reference evidence="2" key="2">
    <citation type="journal article" date="2019" name="Gigascience">
        <title>High-quality Schistosoma haematobium genome achieved by single-molecule and long-range sequencing.</title>
        <authorList>
            <person name="Stroehlein A.J."/>
            <person name="Korhonen P.K."/>
            <person name="Chong T.M."/>
            <person name="Lim Y.L."/>
            <person name="Chan K.G."/>
            <person name="Webster B."/>
            <person name="Rollinson D."/>
            <person name="Brindley P.J."/>
            <person name="Gasser R.B."/>
            <person name="Young N.D."/>
        </authorList>
    </citation>
    <scope>NUCLEOTIDE SEQUENCE</scope>
</reference>
<comment type="caution">
    <text evidence="2">The sequence shown here is derived from an EMBL/GenBank/DDBJ whole genome shotgun (WGS) entry which is preliminary data.</text>
</comment>
<organism evidence="2 3">
    <name type="scientific">Schistosoma haematobium</name>
    <name type="common">Blood fluke</name>
    <dbReference type="NCBI Taxonomy" id="6185"/>
    <lineage>
        <taxon>Eukaryota</taxon>
        <taxon>Metazoa</taxon>
        <taxon>Spiralia</taxon>
        <taxon>Lophotrochozoa</taxon>
        <taxon>Platyhelminthes</taxon>
        <taxon>Trematoda</taxon>
        <taxon>Digenea</taxon>
        <taxon>Strigeidida</taxon>
        <taxon>Schistosomatoidea</taxon>
        <taxon>Schistosomatidae</taxon>
        <taxon>Schistosoma</taxon>
    </lineage>
</organism>
<dbReference type="KEGG" id="shx:MS3_00001973"/>
<gene>
    <name evidence="2" type="ORF">MS3_00001973</name>
</gene>
<dbReference type="AlphaFoldDB" id="A0A922S4S8"/>
<feature type="compositionally biased region" description="Basic and acidic residues" evidence="1">
    <location>
        <begin position="147"/>
        <end position="159"/>
    </location>
</feature>
<name>A0A922S4S8_SCHHA</name>
<feature type="region of interest" description="Disordered" evidence="1">
    <location>
        <begin position="137"/>
        <end position="179"/>
    </location>
</feature>
<protein>
    <submittedName>
        <fullName evidence="2">Uncharacterized protein</fullName>
    </submittedName>
</protein>
<dbReference type="RefSeq" id="XP_051073074.1">
    <property type="nucleotide sequence ID" value="XM_051209508.1"/>
</dbReference>
<keyword evidence="3" id="KW-1185">Reference proteome</keyword>
<reference evidence="2" key="1">
    <citation type="journal article" date="2012" name="Nat. Genet.">
        <title>Whole-genome sequence of Schistosoma haematobium.</title>
        <authorList>
            <person name="Young N.D."/>
            <person name="Jex A.R."/>
            <person name="Li B."/>
            <person name="Liu S."/>
            <person name="Yang L."/>
            <person name="Xiong Z."/>
            <person name="Li Y."/>
            <person name="Cantacessi C."/>
            <person name="Hall R.S."/>
            <person name="Xu X."/>
            <person name="Chen F."/>
            <person name="Wu X."/>
            <person name="Zerlotini A."/>
            <person name="Oliveira G."/>
            <person name="Hofmann A."/>
            <person name="Zhang G."/>
            <person name="Fang X."/>
            <person name="Kang Y."/>
            <person name="Campbell B.E."/>
            <person name="Loukas A."/>
            <person name="Ranganathan S."/>
            <person name="Rollinson D."/>
            <person name="Rinaldi G."/>
            <person name="Brindley P.J."/>
            <person name="Yang H."/>
            <person name="Wang J."/>
            <person name="Wang J."/>
            <person name="Gasser R.B."/>
        </authorList>
    </citation>
    <scope>NUCLEOTIDE SEQUENCE</scope>
</reference>
<dbReference type="EMBL" id="AMPZ03000001">
    <property type="protein sequence ID" value="KAH9593825.1"/>
    <property type="molecule type" value="Genomic_DNA"/>
</dbReference>
<evidence type="ECO:0000313" key="2">
    <source>
        <dbReference type="EMBL" id="KAH9593825.1"/>
    </source>
</evidence>
<dbReference type="Proteomes" id="UP000471633">
    <property type="component" value="Unassembled WGS sequence"/>
</dbReference>
<dbReference type="CTD" id="24597906"/>
<reference evidence="2" key="4">
    <citation type="journal article" date="2022" name="PLoS Pathog.">
        <title>Chromosome-level genome of Schistosoma haematobium underpins genome-wide explorations of molecular variation.</title>
        <authorList>
            <person name="Stroehlein A.J."/>
            <person name="Korhonen P.K."/>
            <person name="Lee V.V."/>
            <person name="Ralph S.A."/>
            <person name="Mentink-Kane M."/>
            <person name="You H."/>
            <person name="McManus D.P."/>
            <person name="Tchuente L.T."/>
            <person name="Stothard J.R."/>
            <person name="Kaur P."/>
            <person name="Dudchenko O."/>
            <person name="Aiden E.L."/>
            <person name="Yang B."/>
            <person name="Yang H."/>
            <person name="Emery A.M."/>
            <person name="Webster B.L."/>
            <person name="Brindley P.J."/>
            <person name="Rollinson D."/>
            <person name="Chang B.C.H."/>
            <person name="Gasser R.B."/>
            <person name="Young N.D."/>
        </authorList>
    </citation>
    <scope>NUCLEOTIDE SEQUENCE</scope>
</reference>
<reference evidence="2" key="3">
    <citation type="submission" date="2021-06" db="EMBL/GenBank/DDBJ databases">
        <title>Chromosome-level genome assembly for S. haematobium.</title>
        <authorList>
            <person name="Stroehlein A.J."/>
        </authorList>
    </citation>
    <scope>NUCLEOTIDE SEQUENCE</scope>
</reference>
<sequence>MHIATYRMPRSHPQYQVSSPSILCLELFFYSLANHQLHYLDTFCRLTVSINLLCLRYRFNFSFTVTIHMLTHLLLDNLFNKFRYHQKVPSVAPFLEIKAEYGIAAPKEPELNFELDPRWKDAYVGFDTSKVVENILSNSKNSKDHKHSGTKDEPVEPVREMPIFSTDKDPKNDSGCVIS</sequence>